<organism evidence="7 8">
    <name type="scientific">Kolteria novifilia</name>
    <dbReference type="NCBI Taxonomy" id="2527975"/>
    <lineage>
        <taxon>Bacteria</taxon>
        <taxon>Pseudomonadati</taxon>
        <taxon>Planctomycetota</taxon>
        <taxon>Planctomycetia</taxon>
        <taxon>Kolteriales</taxon>
        <taxon>Kolteriaceae</taxon>
        <taxon>Kolteria</taxon>
    </lineage>
</organism>
<dbReference type="KEGG" id="knv:Pan216_51380"/>
<keyword evidence="2 6" id="KW-0813">Transport</keyword>
<feature type="transmembrane region" description="Helical" evidence="6">
    <location>
        <begin position="12"/>
        <end position="31"/>
    </location>
</feature>
<evidence type="ECO:0000256" key="5">
    <source>
        <dbReference type="ARBA" id="ARBA00023136"/>
    </source>
</evidence>
<dbReference type="EMBL" id="CP036279">
    <property type="protein sequence ID" value="QDU64249.1"/>
    <property type="molecule type" value="Genomic_DNA"/>
</dbReference>
<keyword evidence="3 6" id="KW-0812">Transmembrane</keyword>
<feature type="transmembrane region" description="Helical" evidence="6">
    <location>
        <begin position="117"/>
        <end position="135"/>
    </location>
</feature>
<keyword evidence="8" id="KW-1185">Reference proteome</keyword>
<feature type="transmembrane region" description="Helical" evidence="6">
    <location>
        <begin position="349"/>
        <end position="378"/>
    </location>
</feature>
<dbReference type="AlphaFoldDB" id="A0A518BB90"/>
<feature type="transmembrane region" description="Helical" evidence="6">
    <location>
        <begin position="51"/>
        <end position="78"/>
    </location>
</feature>
<dbReference type="Proteomes" id="UP000317093">
    <property type="component" value="Chromosome"/>
</dbReference>
<dbReference type="GO" id="GO:0016020">
    <property type="term" value="C:membrane"/>
    <property type="evidence" value="ECO:0007669"/>
    <property type="project" value="UniProtKB-SubCell"/>
</dbReference>
<evidence type="ECO:0000256" key="6">
    <source>
        <dbReference type="RuleBase" id="RU363058"/>
    </source>
</evidence>
<feature type="transmembrane region" description="Helical" evidence="6">
    <location>
        <begin position="147"/>
        <end position="168"/>
    </location>
</feature>
<evidence type="ECO:0000313" key="7">
    <source>
        <dbReference type="EMBL" id="QDU64249.1"/>
    </source>
</evidence>
<evidence type="ECO:0000256" key="2">
    <source>
        <dbReference type="ARBA" id="ARBA00022448"/>
    </source>
</evidence>
<dbReference type="InterPro" id="IPR001204">
    <property type="entry name" value="Phos_transporter"/>
</dbReference>
<dbReference type="Pfam" id="PF01384">
    <property type="entry name" value="PHO4"/>
    <property type="match status" value="1"/>
</dbReference>
<evidence type="ECO:0000256" key="3">
    <source>
        <dbReference type="ARBA" id="ARBA00022692"/>
    </source>
</evidence>
<evidence type="ECO:0000256" key="1">
    <source>
        <dbReference type="ARBA" id="ARBA00004141"/>
    </source>
</evidence>
<protein>
    <recommendedName>
        <fullName evidence="6">Phosphate transporter</fullName>
    </recommendedName>
</protein>
<reference evidence="7 8" key="1">
    <citation type="submission" date="2019-02" db="EMBL/GenBank/DDBJ databases">
        <title>Deep-cultivation of Planctomycetes and their phenomic and genomic characterization uncovers novel biology.</title>
        <authorList>
            <person name="Wiegand S."/>
            <person name="Jogler M."/>
            <person name="Boedeker C."/>
            <person name="Pinto D."/>
            <person name="Vollmers J."/>
            <person name="Rivas-Marin E."/>
            <person name="Kohn T."/>
            <person name="Peeters S.H."/>
            <person name="Heuer A."/>
            <person name="Rast P."/>
            <person name="Oberbeckmann S."/>
            <person name="Bunk B."/>
            <person name="Jeske O."/>
            <person name="Meyerdierks A."/>
            <person name="Storesund J.E."/>
            <person name="Kallscheuer N."/>
            <person name="Luecker S."/>
            <person name="Lage O.M."/>
            <person name="Pohl T."/>
            <person name="Merkel B.J."/>
            <person name="Hornburger P."/>
            <person name="Mueller R.-W."/>
            <person name="Bruemmer F."/>
            <person name="Labrenz M."/>
            <person name="Spormann A.M."/>
            <person name="Op den Camp H."/>
            <person name="Overmann J."/>
            <person name="Amann R."/>
            <person name="Jetten M.S.M."/>
            <person name="Mascher T."/>
            <person name="Medema M.H."/>
            <person name="Devos D.P."/>
            <person name="Kaster A.-K."/>
            <person name="Ovreas L."/>
            <person name="Rohde M."/>
            <person name="Galperin M.Y."/>
            <person name="Jogler C."/>
        </authorList>
    </citation>
    <scope>NUCLEOTIDE SEQUENCE [LARGE SCALE GENOMIC DNA]</scope>
    <source>
        <strain evidence="7 8">Pan216</strain>
    </source>
</reference>
<feature type="transmembrane region" description="Helical" evidence="6">
    <location>
        <begin position="90"/>
        <end position="111"/>
    </location>
</feature>
<keyword evidence="5 6" id="KW-0472">Membrane</keyword>
<feature type="transmembrane region" description="Helical" evidence="6">
    <location>
        <begin position="390"/>
        <end position="423"/>
    </location>
</feature>
<keyword evidence="6" id="KW-0592">Phosphate transport</keyword>
<feature type="transmembrane region" description="Helical" evidence="6">
    <location>
        <begin position="220"/>
        <end position="242"/>
    </location>
</feature>
<accession>A0A518BB90</accession>
<evidence type="ECO:0000313" key="8">
    <source>
        <dbReference type="Proteomes" id="UP000317093"/>
    </source>
</evidence>
<feature type="transmembrane region" description="Helical" evidence="6">
    <location>
        <begin position="307"/>
        <end position="329"/>
    </location>
</feature>
<sequence>MFEISVAEMGLMLLIVTGIGGFFMAFTIGANDVANSFASAVGAKAITIKQAVAIAGLMNILGAVILGGNVSMTLITGIINPGNFASPDQYVLAMISILLAAAVFVFCSTVLGLPVSTTHALIGSLTGLAIFVAGWDSVNWGMMISIAITWVASPLIAALFSYLLVWFIQKSIVGDGGAGSIVRIKRVVPYIIGLTMGILLYFFLNAGALRRFKEFEVWEIVVLLAIVCPYTVLISQGLVTFWCNRVSDNLEGVESVFQRLQVGTSSYVAFAQGANDVANAISPLFAVFLVVQLHGLPSEVGDYSVPIWILILGGAGIAAGIGILGHRVISTLGERLTPLTNTRGFSVDFSVATTVVAASMAGIPVSSSHAATGAVVGVGLYRGVKSVNFGILGGIFVAWIVTLPIAAVVAVGIFQLLNVIFALPEPVTPPM</sequence>
<dbReference type="OrthoDB" id="9779554at2"/>
<dbReference type="RefSeq" id="WP_145262317.1">
    <property type="nucleotide sequence ID" value="NZ_CP036279.1"/>
</dbReference>
<keyword evidence="4 6" id="KW-1133">Transmembrane helix</keyword>
<proteinExistence type="inferred from homology"/>
<name>A0A518BB90_9BACT</name>
<comment type="similarity">
    <text evidence="6">Belongs to the inorganic phosphate transporter (PiT) (TC 2.A.20) family.</text>
</comment>
<evidence type="ECO:0000256" key="4">
    <source>
        <dbReference type="ARBA" id="ARBA00022989"/>
    </source>
</evidence>
<gene>
    <name evidence="7" type="primary">cysP</name>
    <name evidence="7" type="ORF">Pan216_51380</name>
</gene>
<feature type="transmembrane region" description="Helical" evidence="6">
    <location>
        <begin position="277"/>
        <end position="295"/>
    </location>
</feature>
<dbReference type="GO" id="GO:0005315">
    <property type="term" value="F:phosphate transmembrane transporter activity"/>
    <property type="evidence" value="ECO:0007669"/>
    <property type="project" value="InterPro"/>
</dbReference>
<dbReference type="PANTHER" id="PTHR11101">
    <property type="entry name" value="PHOSPHATE TRANSPORTER"/>
    <property type="match status" value="1"/>
</dbReference>
<feature type="transmembrane region" description="Helical" evidence="6">
    <location>
        <begin position="188"/>
        <end position="208"/>
    </location>
</feature>
<dbReference type="PANTHER" id="PTHR11101:SF80">
    <property type="entry name" value="PHOSPHATE TRANSPORTER"/>
    <property type="match status" value="1"/>
</dbReference>
<comment type="subcellular location">
    <subcellularLocation>
        <location evidence="1 6">Membrane</location>
        <topology evidence="1 6">Multi-pass membrane protein</topology>
    </subcellularLocation>
</comment>
<dbReference type="GO" id="GO:0035435">
    <property type="term" value="P:phosphate ion transmembrane transport"/>
    <property type="evidence" value="ECO:0007669"/>
    <property type="project" value="TreeGrafter"/>
</dbReference>